<evidence type="ECO:0000256" key="9">
    <source>
        <dbReference type="ARBA" id="ARBA00022741"/>
    </source>
</evidence>
<comment type="subcellular location">
    <subcellularLocation>
        <location evidence="2">Cell membrane</location>
    </subcellularLocation>
</comment>
<dbReference type="InterPro" id="IPR005467">
    <property type="entry name" value="His_kinase_dom"/>
</dbReference>
<dbReference type="RefSeq" id="WP_343816545.1">
    <property type="nucleotide sequence ID" value="NZ_BAAAFA010000004.1"/>
</dbReference>
<evidence type="ECO:0000256" key="1">
    <source>
        <dbReference type="ARBA" id="ARBA00000085"/>
    </source>
</evidence>
<dbReference type="InterPro" id="IPR014310">
    <property type="entry name" value="Sig_transdc_His_kinase_PhoR"/>
</dbReference>
<gene>
    <name evidence="16" type="primary">phoR</name>
    <name evidence="16" type="ORF">GCM10009111_13590</name>
</gene>
<keyword evidence="9" id="KW-0547">Nucleotide-binding</keyword>
<evidence type="ECO:0000256" key="4">
    <source>
        <dbReference type="ARBA" id="ARBA00022448"/>
    </source>
</evidence>
<feature type="transmembrane region" description="Helical" evidence="14">
    <location>
        <begin position="12"/>
        <end position="45"/>
    </location>
</feature>
<keyword evidence="14" id="KW-0472">Membrane</keyword>
<evidence type="ECO:0000313" key="16">
    <source>
        <dbReference type="EMBL" id="GAA0815366.1"/>
    </source>
</evidence>
<dbReference type="InterPro" id="IPR003594">
    <property type="entry name" value="HATPase_dom"/>
</dbReference>
<dbReference type="SUPFAM" id="SSF55785">
    <property type="entry name" value="PYP-like sensor domain (PAS domain)"/>
    <property type="match status" value="1"/>
</dbReference>
<dbReference type="Gene3D" id="1.10.287.130">
    <property type="match status" value="1"/>
</dbReference>
<evidence type="ECO:0000313" key="17">
    <source>
        <dbReference type="Proteomes" id="UP001500021"/>
    </source>
</evidence>
<evidence type="ECO:0000256" key="6">
    <source>
        <dbReference type="ARBA" id="ARBA00022553"/>
    </source>
</evidence>
<protein>
    <recommendedName>
        <fullName evidence="3">histidine kinase</fullName>
        <ecNumber evidence="3">2.7.13.3</ecNumber>
    </recommendedName>
</protein>
<keyword evidence="10 16" id="KW-0418">Kinase</keyword>
<sequence length="436" mass="49962">MYFRLSMRRIVLRLIYLFIISAALGYLIGHTLLVMLLATVFVLTWHYHHLFKLINWLWQSKAISPPQSQGIWGVIYDGLYRQIRQQRAKQKQQNEKIRRFRDGAEALPDAALMLTQELTIEWANKKAQRILGVRWPSDFGQRIDNLLRAPEFADYLSKASFDSPCLVVSPVNAEVQLEIRLMAYGSENILLLARDISNIHRLEQMRRDFVANVSHELKTPLTVVRGYVEMIQSSEEDFDAHWQKAFSTIEGQVSRMDRLVEQLLNLSKVENNNDDEKQPVNMAYLISTLVDDAKWLNQEKQHKITLNIATDVAVMGIETELKSACSNLLSNAIAYTPPHGEIAVSWEKEGNKAKFSVKDNGDGIKPEHLNRLTERFYRIDRSRSRDTGGSGLGLAIVKHVLHHHQAELVINSHWGQGSEFTIFFDPSTLTATNKTK</sequence>
<evidence type="ECO:0000256" key="3">
    <source>
        <dbReference type="ARBA" id="ARBA00012438"/>
    </source>
</evidence>
<keyword evidence="6" id="KW-0597">Phosphoprotein</keyword>
<evidence type="ECO:0000256" key="14">
    <source>
        <dbReference type="SAM" id="Phobius"/>
    </source>
</evidence>
<dbReference type="InterPro" id="IPR003661">
    <property type="entry name" value="HisK_dim/P_dom"/>
</dbReference>
<comment type="catalytic activity">
    <reaction evidence="1">
        <text>ATP + protein L-histidine = ADP + protein N-phospho-L-histidine.</text>
        <dbReference type="EC" id="2.7.13.3"/>
    </reaction>
</comment>
<dbReference type="InterPro" id="IPR035965">
    <property type="entry name" value="PAS-like_dom_sf"/>
</dbReference>
<evidence type="ECO:0000256" key="8">
    <source>
        <dbReference type="ARBA" id="ARBA00022692"/>
    </source>
</evidence>
<evidence type="ECO:0000256" key="10">
    <source>
        <dbReference type="ARBA" id="ARBA00022777"/>
    </source>
</evidence>
<keyword evidence="7" id="KW-0808">Transferase</keyword>
<dbReference type="CDD" id="cd00082">
    <property type="entry name" value="HisKA"/>
    <property type="match status" value="1"/>
</dbReference>
<keyword evidence="4" id="KW-0813">Transport</keyword>
<evidence type="ECO:0000256" key="11">
    <source>
        <dbReference type="ARBA" id="ARBA00022840"/>
    </source>
</evidence>
<name>A0ABN1L5N1_9GAMM</name>
<evidence type="ECO:0000259" key="15">
    <source>
        <dbReference type="PROSITE" id="PS50109"/>
    </source>
</evidence>
<dbReference type="NCBIfam" id="TIGR02966">
    <property type="entry name" value="phoR_proteo"/>
    <property type="match status" value="1"/>
</dbReference>
<dbReference type="EC" id="2.7.13.3" evidence="3"/>
<evidence type="ECO:0000256" key="12">
    <source>
        <dbReference type="ARBA" id="ARBA00022989"/>
    </source>
</evidence>
<dbReference type="Pfam" id="PF00512">
    <property type="entry name" value="HisKA"/>
    <property type="match status" value="1"/>
</dbReference>
<dbReference type="PRINTS" id="PR00344">
    <property type="entry name" value="BCTRLSENSOR"/>
</dbReference>
<keyword evidence="13" id="KW-0902">Two-component regulatory system</keyword>
<keyword evidence="11" id="KW-0067">ATP-binding</keyword>
<dbReference type="PANTHER" id="PTHR45453:SF1">
    <property type="entry name" value="PHOSPHATE REGULON SENSOR PROTEIN PHOR"/>
    <property type="match status" value="1"/>
</dbReference>
<dbReference type="SUPFAM" id="SSF55874">
    <property type="entry name" value="ATPase domain of HSP90 chaperone/DNA topoisomerase II/histidine kinase"/>
    <property type="match status" value="1"/>
</dbReference>
<organism evidence="16 17">
    <name type="scientific">Colwellia asteriadis</name>
    <dbReference type="NCBI Taxonomy" id="517723"/>
    <lineage>
        <taxon>Bacteria</taxon>
        <taxon>Pseudomonadati</taxon>
        <taxon>Pseudomonadota</taxon>
        <taxon>Gammaproteobacteria</taxon>
        <taxon>Alteromonadales</taxon>
        <taxon>Colwelliaceae</taxon>
        <taxon>Colwellia</taxon>
    </lineage>
</organism>
<dbReference type="InterPro" id="IPR004358">
    <property type="entry name" value="Sig_transdc_His_kin-like_C"/>
</dbReference>
<evidence type="ECO:0000256" key="5">
    <source>
        <dbReference type="ARBA" id="ARBA00022475"/>
    </source>
</evidence>
<dbReference type="PROSITE" id="PS50109">
    <property type="entry name" value="HIS_KIN"/>
    <property type="match status" value="1"/>
</dbReference>
<dbReference type="Gene3D" id="3.30.565.10">
    <property type="entry name" value="Histidine kinase-like ATPase, C-terminal domain"/>
    <property type="match status" value="1"/>
</dbReference>
<proteinExistence type="predicted"/>
<dbReference type="NCBIfam" id="NF008235">
    <property type="entry name" value="PRK11006.1"/>
    <property type="match status" value="1"/>
</dbReference>
<feature type="domain" description="Histidine kinase" evidence="15">
    <location>
        <begin position="212"/>
        <end position="428"/>
    </location>
</feature>
<dbReference type="SMART" id="SM00388">
    <property type="entry name" value="HisKA"/>
    <property type="match status" value="1"/>
</dbReference>
<dbReference type="Pfam" id="PF02518">
    <property type="entry name" value="HATPase_c"/>
    <property type="match status" value="1"/>
</dbReference>
<dbReference type="Proteomes" id="UP001500021">
    <property type="component" value="Unassembled WGS sequence"/>
</dbReference>
<keyword evidence="5" id="KW-1003">Cell membrane</keyword>
<dbReference type="EMBL" id="BAAAFA010000004">
    <property type="protein sequence ID" value="GAA0815366.1"/>
    <property type="molecule type" value="Genomic_DNA"/>
</dbReference>
<dbReference type="InterPro" id="IPR036890">
    <property type="entry name" value="HATPase_C_sf"/>
</dbReference>
<dbReference type="Pfam" id="PF11808">
    <property type="entry name" value="PhoR"/>
    <property type="match status" value="1"/>
</dbReference>
<evidence type="ECO:0000256" key="7">
    <source>
        <dbReference type="ARBA" id="ARBA00022679"/>
    </source>
</evidence>
<dbReference type="InterPro" id="IPR050351">
    <property type="entry name" value="BphY/WalK/GraS-like"/>
</dbReference>
<evidence type="ECO:0000256" key="2">
    <source>
        <dbReference type="ARBA" id="ARBA00004236"/>
    </source>
</evidence>
<comment type="caution">
    <text evidence="16">The sequence shown here is derived from an EMBL/GenBank/DDBJ whole genome shotgun (WGS) entry which is preliminary data.</text>
</comment>
<dbReference type="InterPro" id="IPR021766">
    <property type="entry name" value="PhoR_N"/>
</dbReference>
<keyword evidence="8 14" id="KW-0812">Transmembrane</keyword>
<reference evidence="16 17" key="1">
    <citation type="journal article" date="2019" name="Int. J. Syst. Evol. Microbiol.">
        <title>The Global Catalogue of Microorganisms (GCM) 10K type strain sequencing project: providing services to taxonomists for standard genome sequencing and annotation.</title>
        <authorList>
            <consortium name="The Broad Institute Genomics Platform"/>
            <consortium name="The Broad Institute Genome Sequencing Center for Infectious Disease"/>
            <person name="Wu L."/>
            <person name="Ma J."/>
        </authorList>
    </citation>
    <scope>NUCLEOTIDE SEQUENCE [LARGE SCALE GENOMIC DNA]</scope>
    <source>
        <strain evidence="16 17">JCM 15608</strain>
    </source>
</reference>
<dbReference type="SMART" id="SM00387">
    <property type="entry name" value="HATPase_c"/>
    <property type="match status" value="1"/>
</dbReference>
<keyword evidence="12 14" id="KW-1133">Transmembrane helix</keyword>
<dbReference type="GO" id="GO:0016301">
    <property type="term" value="F:kinase activity"/>
    <property type="evidence" value="ECO:0007669"/>
    <property type="project" value="UniProtKB-KW"/>
</dbReference>
<keyword evidence="17" id="KW-1185">Reference proteome</keyword>
<evidence type="ECO:0000256" key="13">
    <source>
        <dbReference type="ARBA" id="ARBA00023012"/>
    </source>
</evidence>
<dbReference type="InterPro" id="IPR036097">
    <property type="entry name" value="HisK_dim/P_sf"/>
</dbReference>
<dbReference type="SUPFAM" id="SSF47384">
    <property type="entry name" value="Homodimeric domain of signal transducing histidine kinase"/>
    <property type="match status" value="1"/>
</dbReference>
<accession>A0ABN1L5N1</accession>
<dbReference type="PANTHER" id="PTHR45453">
    <property type="entry name" value="PHOSPHATE REGULON SENSOR PROTEIN PHOR"/>
    <property type="match status" value="1"/>
</dbReference>